<gene>
    <name evidence="3" type="ORF">J2R98_001973</name>
</gene>
<protein>
    <submittedName>
        <fullName evidence="3">Uncharacterized protein</fullName>
    </submittedName>
</protein>
<evidence type="ECO:0000313" key="4">
    <source>
        <dbReference type="Proteomes" id="UP001236723"/>
    </source>
</evidence>
<evidence type="ECO:0000256" key="2">
    <source>
        <dbReference type="SAM" id="Phobius"/>
    </source>
</evidence>
<sequence length="373" mass="42767">MDEKLNQLHETYKNETNFTEKERYAIMSKVKHEASNKSGGPLFPLKIAIPLATTLLIAFIIFASNDGGPLFQPTTGSPGEEQDEQEPITDEEPSIEGYVVEIDNDRILVTDSEKNENDQNPAVWYSSVDEDVELGQKIKAWHTEQNDSYPAQAVPDELLIVEEESYEGADMTEYEAIARAINSNSDTLNVPIVSRVHFDSGEGMWNINLRDVHDRQLVRVTVDDSGGGVGSSTMVEEEDEQISEPNIEDIITEFENAYDRLVETDDEQRLVNFNTVEDIRNDFSSIMSDEIIDYYLETYVQEEDDGLYIIPTGMEVFIELDRDYEVNEVSETEYHVIQEVDYEFTDHIELTYIIEYQDENWIVQDVLHDPIDE</sequence>
<keyword evidence="2" id="KW-0812">Transmembrane</keyword>
<dbReference type="InterPro" id="IPR021598">
    <property type="entry name" value="DUF3221"/>
</dbReference>
<accession>A0ABU0DUK5</accession>
<keyword evidence="4" id="KW-1185">Reference proteome</keyword>
<feature type="transmembrane region" description="Helical" evidence="2">
    <location>
        <begin position="43"/>
        <end position="63"/>
    </location>
</feature>
<feature type="region of interest" description="Disordered" evidence="1">
    <location>
        <begin position="70"/>
        <end position="95"/>
    </location>
</feature>
<feature type="compositionally biased region" description="Acidic residues" evidence="1">
    <location>
        <begin position="80"/>
        <end position="94"/>
    </location>
</feature>
<dbReference type="EMBL" id="JAUSUP010000005">
    <property type="protein sequence ID" value="MDQ0352139.1"/>
    <property type="molecule type" value="Genomic_DNA"/>
</dbReference>
<dbReference type="Pfam" id="PF11518">
    <property type="entry name" value="DUF3221"/>
    <property type="match status" value="1"/>
</dbReference>
<keyword evidence="2" id="KW-1133">Transmembrane helix</keyword>
<organism evidence="3 4">
    <name type="scientific">Alkalibacillus filiformis</name>
    <dbReference type="NCBI Taxonomy" id="200990"/>
    <lineage>
        <taxon>Bacteria</taxon>
        <taxon>Bacillati</taxon>
        <taxon>Bacillota</taxon>
        <taxon>Bacilli</taxon>
        <taxon>Bacillales</taxon>
        <taxon>Bacillaceae</taxon>
        <taxon>Alkalibacillus</taxon>
    </lineage>
</organism>
<evidence type="ECO:0000256" key="1">
    <source>
        <dbReference type="SAM" id="MobiDB-lite"/>
    </source>
</evidence>
<comment type="caution">
    <text evidence="3">The sequence shown here is derived from an EMBL/GenBank/DDBJ whole genome shotgun (WGS) entry which is preliminary data.</text>
</comment>
<keyword evidence="2" id="KW-0472">Membrane</keyword>
<dbReference type="Proteomes" id="UP001236723">
    <property type="component" value="Unassembled WGS sequence"/>
</dbReference>
<dbReference type="RefSeq" id="WP_307068442.1">
    <property type="nucleotide sequence ID" value="NZ_JAUSUP010000005.1"/>
</dbReference>
<evidence type="ECO:0000313" key="3">
    <source>
        <dbReference type="EMBL" id="MDQ0352139.1"/>
    </source>
</evidence>
<name>A0ABU0DUK5_9BACI</name>
<reference evidence="3 4" key="1">
    <citation type="submission" date="2023-07" db="EMBL/GenBank/DDBJ databases">
        <title>Genomic Encyclopedia of Type Strains, Phase IV (KMG-IV): sequencing the most valuable type-strain genomes for metagenomic binning, comparative biology and taxonomic classification.</title>
        <authorList>
            <person name="Goeker M."/>
        </authorList>
    </citation>
    <scope>NUCLEOTIDE SEQUENCE [LARGE SCALE GENOMIC DNA]</scope>
    <source>
        <strain evidence="3 4">DSM 15448</strain>
    </source>
</reference>
<proteinExistence type="predicted"/>